<proteinExistence type="inferred from homology"/>
<dbReference type="AlphaFoldDB" id="A0A838XMN3"/>
<evidence type="ECO:0000256" key="1">
    <source>
        <dbReference type="ARBA" id="ARBA00004429"/>
    </source>
</evidence>
<dbReference type="GO" id="GO:0022857">
    <property type="term" value="F:transmembrane transporter activity"/>
    <property type="evidence" value="ECO:0007669"/>
    <property type="project" value="UniProtKB-UniRule"/>
</dbReference>
<evidence type="ECO:0000256" key="7">
    <source>
        <dbReference type="ARBA" id="ARBA00023136"/>
    </source>
</evidence>
<evidence type="ECO:0000256" key="6">
    <source>
        <dbReference type="ARBA" id="ARBA00022989"/>
    </source>
</evidence>
<organism evidence="11 12">
    <name type="scientific">Stappia taiwanensis</name>
    <dbReference type="NCBI Taxonomy" id="992267"/>
    <lineage>
        <taxon>Bacteria</taxon>
        <taxon>Pseudomonadati</taxon>
        <taxon>Pseudomonadota</taxon>
        <taxon>Alphaproteobacteria</taxon>
        <taxon>Hyphomicrobiales</taxon>
        <taxon>Stappiaceae</taxon>
        <taxon>Stappia</taxon>
    </lineage>
</organism>
<dbReference type="GO" id="GO:0005886">
    <property type="term" value="C:plasma membrane"/>
    <property type="evidence" value="ECO:0007669"/>
    <property type="project" value="UniProtKB-SubCell"/>
</dbReference>
<evidence type="ECO:0000313" key="12">
    <source>
        <dbReference type="Proteomes" id="UP000559404"/>
    </source>
</evidence>
<comment type="subcellular location">
    <subcellularLocation>
        <location evidence="1 9">Cell inner membrane</location>
        <topology evidence="1 9">Multi-pass membrane protein</topology>
    </subcellularLocation>
</comment>
<reference evidence="11 12" key="2">
    <citation type="submission" date="2020-08" db="EMBL/GenBank/DDBJ databases">
        <title>Stappia taiwanensis sp. nov., isolated from a coastal thermal spring.</title>
        <authorList>
            <person name="Kampfer P."/>
        </authorList>
    </citation>
    <scope>NUCLEOTIDE SEQUENCE [LARGE SCALE GENOMIC DNA]</scope>
    <source>
        <strain evidence="11 12">DSM 23284</strain>
    </source>
</reference>
<evidence type="ECO:0000256" key="9">
    <source>
        <dbReference type="RuleBase" id="RU369079"/>
    </source>
</evidence>
<evidence type="ECO:0000259" key="10">
    <source>
        <dbReference type="Pfam" id="PF04290"/>
    </source>
</evidence>
<keyword evidence="2 9" id="KW-0813">Transport</keyword>
<keyword evidence="5 9" id="KW-0812">Transmembrane</keyword>
<evidence type="ECO:0000256" key="8">
    <source>
        <dbReference type="ARBA" id="ARBA00038436"/>
    </source>
</evidence>
<accession>A0A838XMN3</accession>
<keyword evidence="4 9" id="KW-0997">Cell inner membrane</keyword>
<feature type="transmembrane region" description="Helical" evidence="9">
    <location>
        <begin position="54"/>
        <end position="73"/>
    </location>
</feature>
<dbReference type="PANTHER" id="PTHR35011">
    <property type="entry name" value="2,3-DIKETO-L-GULONATE TRAP TRANSPORTER SMALL PERMEASE PROTEIN YIAM"/>
    <property type="match status" value="1"/>
</dbReference>
<keyword evidence="3" id="KW-1003">Cell membrane</keyword>
<feature type="transmembrane region" description="Helical" evidence="9">
    <location>
        <begin position="101"/>
        <end position="118"/>
    </location>
</feature>
<dbReference type="PANTHER" id="PTHR35011:SF10">
    <property type="entry name" value="TRAP TRANSPORTER SMALL PERMEASE PROTEIN"/>
    <property type="match status" value="1"/>
</dbReference>
<dbReference type="Pfam" id="PF04290">
    <property type="entry name" value="DctQ"/>
    <property type="match status" value="1"/>
</dbReference>
<name>A0A838XMN3_9HYPH</name>
<reference evidence="11 12" key="1">
    <citation type="submission" date="2020-07" db="EMBL/GenBank/DDBJ databases">
        <authorList>
            <person name="Li M."/>
        </authorList>
    </citation>
    <scope>NUCLEOTIDE SEQUENCE [LARGE SCALE GENOMIC DNA]</scope>
    <source>
        <strain evidence="11 12">DSM 23284</strain>
    </source>
</reference>
<comment type="similarity">
    <text evidence="8 9">Belongs to the TRAP transporter small permease family.</text>
</comment>
<evidence type="ECO:0000256" key="4">
    <source>
        <dbReference type="ARBA" id="ARBA00022519"/>
    </source>
</evidence>
<evidence type="ECO:0000256" key="2">
    <source>
        <dbReference type="ARBA" id="ARBA00022448"/>
    </source>
</evidence>
<evidence type="ECO:0000313" key="11">
    <source>
        <dbReference type="EMBL" id="MBA4611382.1"/>
    </source>
</evidence>
<comment type="function">
    <text evidence="9">Part of the tripartite ATP-independent periplasmic (TRAP) transport system.</text>
</comment>
<dbReference type="EMBL" id="JACEON010000005">
    <property type="protein sequence ID" value="MBA4611382.1"/>
    <property type="molecule type" value="Genomic_DNA"/>
</dbReference>
<evidence type="ECO:0000256" key="5">
    <source>
        <dbReference type="ARBA" id="ARBA00022692"/>
    </source>
</evidence>
<dbReference type="InterPro" id="IPR007387">
    <property type="entry name" value="TRAP_DctQ"/>
</dbReference>
<sequence>MQPDPDGGRRPRRSLWDALDRGLAVAGGTLLLALTLVTCIDVVARYAYDAPLPGAYELTEIFLATLVFLALPLTTRRGEHVEVDLLDMVAGGRIARAARPVTGLLTALVLAVFAWRLFVHGLRLAEDGTVTNSLSLPLSPVAFLAAVTCAISALSAALQALRVRPR</sequence>
<feature type="transmembrane region" description="Helical" evidence="9">
    <location>
        <begin position="138"/>
        <end position="161"/>
    </location>
</feature>
<dbReference type="InterPro" id="IPR055348">
    <property type="entry name" value="DctQ"/>
</dbReference>
<feature type="domain" description="Tripartite ATP-independent periplasmic transporters DctQ component" evidence="10">
    <location>
        <begin position="34"/>
        <end position="163"/>
    </location>
</feature>
<comment type="subunit">
    <text evidence="9">The complex comprises the extracytoplasmic solute receptor protein and the two transmembrane proteins.</text>
</comment>
<dbReference type="Proteomes" id="UP000559404">
    <property type="component" value="Unassembled WGS sequence"/>
</dbReference>
<evidence type="ECO:0000256" key="3">
    <source>
        <dbReference type="ARBA" id="ARBA00022475"/>
    </source>
</evidence>
<keyword evidence="12" id="KW-1185">Reference proteome</keyword>
<comment type="caution">
    <text evidence="11">The sequence shown here is derived from an EMBL/GenBank/DDBJ whole genome shotgun (WGS) entry which is preliminary data.</text>
</comment>
<keyword evidence="6 9" id="KW-1133">Transmembrane helix</keyword>
<dbReference type="GO" id="GO:0015740">
    <property type="term" value="P:C4-dicarboxylate transport"/>
    <property type="evidence" value="ECO:0007669"/>
    <property type="project" value="TreeGrafter"/>
</dbReference>
<gene>
    <name evidence="11" type="ORF">H1W37_06955</name>
</gene>
<protein>
    <recommendedName>
        <fullName evidence="9">TRAP transporter small permease protein</fullName>
    </recommendedName>
</protein>
<keyword evidence="7 9" id="KW-0472">Membrane</keyword>
<feature type="transmembrane region" description="Helical" evidence="9">
    <location>
        <begin position="21"/>
        <end position="48"/>
    </location>
</feature>